<evidence type="ECO:0000256" key="2">
    <source>
        <dbReference type="ARBA" id="ARBA00022723"/>
    </source>
</evidence>
<organism evidence="11 12">
    <name type="scientific">Bathycoccus prasinos</name>
    <dbReference type="NCBI Taxonomy" id="41875"/>
    <lineage>
        <taxon>Eukaryota</taxon>
        <taxon>Viridiplantae</taxon>
        <taxon>Chlorophyta</taxon>
        <taxon>Mamiellophyceae</taxon>
        <taxon>Mamiellales</taxon>
        <taxon>Bathycoccaceae</taxon>
        <taxon>Bathycoccus</taxon>
    </lineage>
</organism>
<feature type="binding site" evidence="9">
    <location>
        <position position="351"/>
    </location>
    <ligand>
        <name>K(+)</name>
        <dbReference type="ChEBI" id="CHEBI:29103"/>
    </ligand>
</feature>
<comment type="subunit">
    <text evidence="9">Homodimer.</text>
</comment>
<comment type="function">
    <text evidence="9">Catalyzes the phosphorylation of ribose at O-5 in a reaction requiring ATP and magnesium. The resulting D-ribose-5-phosphate can then be used either for sythesis of nucleotides, histidine, and tryptophan, or as a component of the pentose phosphate pathway.</text>
</comment>
<feature type="binding site" evidence="9">
    <location>
        <begin position="268"/>
        <end position="273"/>
    </location>
    <ligand>
        <name>ATP</name>
        <dbReference type="ChEBI" id="CHEBI:30616"/>
    </ligand>
</feature>
<comment type="caution">
    <text evidence="9">Lacks conserved residue(s) required for the propagation of feature annotation.</text>
</comment>
<comment type="catalytic activity">
    <reaction evidence="9">
        <text>D-ribose + ATP = D-ribose 5-phosphate + ADP + H(+)</text>
        <dbReference type="Rhea" id="RHEA:13697"/>
        <dbReference type="ChEBI" id="CHEBI:15378"/>
        <dbReference type="ChEBI" id="CHEBI:30616"/>
        <dbReference type="ChEBI" id="CHEBI:47013"/>
        <dbReference type="ChEBI" id="CHEBI:78346"/>
        <dbReference type="ChEBI" id="CHEBI:456216"/>
        <dbReference type="EC" id="2.7.1.15"/>
    </reaction>
</comment>
<dbReference type="Pfam" id="PF00294">
    <property type="entry name" value="PfkB"/>
    <property type="match status" value="1"/>
</dbReference>
<name>K8EL23_9CHLO</name>
<feature type="binding site" evidence="9">
    <location>
        <position position="354"/>
    </location>
    <ligand>
        <name>K(+)</name>
        <dbReference type="ChEBI" id="CHEBI:29103"/>
    </ligand>
</feature>
<dbReference type="KEGG" id="bpg:Bathy11g00240"/>
<feature type="binding site" evidence="9">
    <location>
        <begin position="54"/>
        <end position="58"/>
    </location>
    <ligand>
        <name>substrate</name>
    </ligand>
</feature>
<dbReference type="RefSeq" id="XP_007510334.1">
    <property type="nucleotide sequence ID" value="XM_007510272.1"/>
</dbReference>
<evidence type="ECO:0000256" key="4">
    <source>
        <dbReference type="ARBA" id="ARBA00022777"/>
    </source>
</evidence>
<keyword evidence="3 9" id="KW-0547">Nucleotide-binding</keyword>
<feature type="binding site" evidence="9">
    <location>
        <position position="321"/>
    </location>
    <ligand>
        <name>substrate</name>
    </ligand>
</feature>
<dbReference type="GO" id="GO:0004747">
    <property type="term" value="F:ribokinase activity"/>
    <property type="evidence" value="ECO:0007669"/>
    <property type="project" value="UniProtKB-UniRule"/>
</dbReference>
<keyword evidence="7 9" id="KW-0630">Potassium</keyword>
<evidence type="ECO:0000256" key="3">
    <source>
        <dbReference type="ARBA" id="ARBA00022741"/>
    </source>
</evidence>
<dbReference type="GO" id="GO:0046872">
    <property type="term" value="F:metal ion binding"/>
    <property type="evidence" value="ECO:0007669"/>
    <property type="project" value="UniProtKB-KW"/>
</dbReference>
<keyword evidence="5 9" id="KW-0067">ATP-binding</keyword>
<dbReference type="OrthoDB" id="415590at2759"/>
<keyword evidence="6 9" id="KW-0460">Magnesium</keyword>
<feature type="active site" description="Proton acceptor" evidence="9">
    <location>
        <position position="321"/>
    </location>
</feature>
<accession>K8EL23</accession>
<keyword evidence="8 9" id="KW-0119">Carbohydrate metabolism</keyword>
<comment type="activity regulation">
    <text evidence="9">Activated by a monovalent cation that binds near, but not in, the active site. The most likely occupant of the site in vivo is potassium. Ion binding induces a conformational change that may alter substrate affinity.</text>
</comment>
<dbReference type="InterPro" id="IPR011877">
    <property type="entry name" value="Ribokinase"/>
</dbReference>
<dbReference type="eggNOG" id="KOG2855">
    <property type="taxonomic scope" value="Eukaryota"/>
</dbReference>
<feature type="domain" description="Carbohydrate kinase PfkB" evidence="10">
    <location>
        <begin position="19"/>
        <end position="363"/>
    </location>
</feature>
<evidence type="ECO:0000259" key="10">
    <source>
        <dbReference type="Pfam" id="PF00294"/>
    </source>
</evidence>
<evidence type="ECO:0000256" key="1">
    <source>
        <dbReference type="ARBA" id="ARBA00022679"/>
    </source>
</evidence>
<feature type="binding site" evidence="9">
    <location>
        <position position="207"/>
    </location>
    <ligand>
        <name>ATP</name>
        <dbReference type="ChEBI" id="CHEBI:30616"/>
    </ligand>
</feature>
<gene>
    <name evidence="11" type="ordered locus">Bathy11g00240</name>
</gene>
<feature type="binding site" evidence="9">
    <location>
        <position position="162"/>
    </location>
    <ligand>
        <name>substrate</name>
    </ligand>
</feature>
<dbReference type="PANTHER" id="PTHR10584:SF166">
    <property type="entry name" value="RIBOKINASE"/>
    <property type="match status" value="1"/>
</dbReference>
<dbReference type="InterPro" id="IPR002139">
    <property type="entry name" value="Ribo/fructo_kinase"/>
</dbReference>
<feature type="binding site" evidence="9">
    <location>
        <position position="317"/>
    </location>
    <ligand>
        <name>K(+)</name>
        <dbReference type="ChEBI" id="CHEBI:29103"/>
    </ligand>
</feature>
<evidence type="ECO:0000256" key="9">
    <source>
        <dbReference type="HAMAP-Rule" id="MF_03215"/>
    </source>
</evidence>
<keyword evidence="9" id="KW-0539">Nucleus</keyword>
<feature type="binding site" evidence="9">
    <location>
        <position position="356"/>
    </location>
    <ligand>
        <name>K(+)</name>
        <dbReference type="ChEBI" id="CHEBI:29103"/>
    </ligand>
</feature>
<dbReference type="Proteomes" id="UP000198341">
    <property type="component" value="Chromosome 11"/>
</dbReference>
<feature type="binding site" evidence="9">
    <location>
        <begin position="26"/>
        <end position="28"/>
    </location>
    <ligand>
        <name>substrate</name>
    </ligand>
</feature>
<evidence type="ECO:0000256" key="6">
    <source>
        <dbReference type="ARBA" id="ARBA00022842"/>
    </source>
</evidence>
<keyword evidence="2 9" id="KW-0479">Metal-binding</keyword>
<dbReference type="AlphaFoldDB" id="K8EL23"/>
<dbReference type="SUPFAM" id="SSF53613">
    <property type="entry name" value="Ribokinase-like"/>
    <property type="match status" value="1"/>
</dbReference>
<dbReference type="STRING" id="41875.K8EL23"/>
<comment type="subcellular location">
    <subcellularLocation>
        <location evidence="9">Cytoplasm</location>
    </subcellularLocation>
    <subcellularLocation>
        <location evidence="9">Nucleus</location>
    </subcellularLocation>
</comment>
<dbReference type="HAMAP" id="MF_01987">
    <property type="entry name" value="Ribokinase"/>
    <property type="match status" value="1"/>
</dbReference>
<dbReference type="PANTHER" id="PTHR10584">
    <property type="entry name" value="SUGAR KINASE"/>
    <property type="match status" value="1"/>
</dbReference>
<keyword evidence="9" id="KW-0963">Cytoplasm</keyword>
<evidence type="ECO:0000313" key="12">
    <source>
        <dbReference type="Proteomes" id="UP000198341"/>
    </source>
</evidence>
<reference evidence="11 12" key="1">
    <citation type="submission" date="2011-10" db="EMBL/GenBank/DDBJ databases">
        <authorList>
            <person name="Genoscope - CEA"/>
        </authorList>
    </citation>
    <scope>NUCLEOTIDE SEQUENCE [LARGE SCALE GENOMIC DNA]</scope>
    <source>
        <strain evidence="11 12">RCC 1105</strain>
    </source>
</reference>
<dbReference type="UniPathway" id="UPA00916">
    <property type="reaction ID" value="UER00889"/>
</dbReference>
<dbReference type="EC" id="2.7.1.15" evidence="9"/>
<evidence type="ECO:0000256" key="7">
    <source>
        <dbReference type="ARBA" id="ARBA00022958"/>
    </source>
</evidence>
<dbReference type="GO" id="GO:0005634">
    <property type="term" value="C:nucleus"/>
    <property type="evidence" value="ECO:0007669"/>
    <property type="project" value="UniProtKB-SubCell"/>
</dbReference>
<keyword evidence="1 9" id="KW-0808">Transferase</keyword>
<protein>
    <recommendedName>
        <fullName evidence="9">Ribokinase</fullName>
        <shortName evidence="9">RK</shortName>
        <ecNumber evidence="9">2.7.1.15</ecNumber>
    </recommendedName>
</protein>
<dbReference type="PRINTS" id="PR00990">
    <property type="entry name" value="RIBOKINASE"/>
</dbReference>
<feature type="binding site" evidence="9">
    <location>
        <position position="298"/>
    </location>
    <ligand>
        <name>ATP</name>
        <dbReference type="ChEBI" id="CHEBI:30616"/>
    </ligand>
</feature>
<dbReference type="GeneID" id="19012711"/>
<keyword evidence="12" id="KW-1185">Reference proteome</keyword>
<evidence type="ECO:0000256" key="8">
    <source>
        <dbReference type="ARBA" id="ARBA00023277"/>
    </source>
</evidence>
<dbReference type="InterPro" id="IPR029056">
    <property type="entry name" value="Ribokinase-like"/>
</dbReference>
<comment type="pathway">
    <text evidence="9">Carbohydrate metabolism; D-ribose degradation; D-ribose 5-phosphate from beta-D-ribopyranose: step 2/2.</text>
</comment>
<evidence type="ECO:0000256" key="5">
    <source>
        <dbReference type="ARBA" id="ARBA00022840"/>
    </source>
</evidence>
<evidence type="ECO:0000313" key="11">
    <source>
        <dbReference type="EMBL" id="CCO18679.1"/>
    </source>
</evidence>
<comment type="cofactor">
    <cofactor evidence="9">
        <name>Mg(2+)</name>
        <dbReference type="ChEBI" id="CHEBI:18420"/>
    </cofactor>
    <text evidence="9">Requires a divalent cation, most likely magnesium in vivo, as an electrophilic catalyst to aid phosphoryl group transfer. It is the chelate of the metal and the nucleotide that is the actual substrate.</text>
</comment>
<dbReference type="InterPro" id="IPR011611">
    <property type="entry name" value="PfkB_dom"/>
</dbReference>
<sequence length="403" mass="43025">MSAKRQKVSEEDARGGDSLHVLGSVVFDILFSPKSLPTPGTTVLSENVKKAPGGKGANQAHAAGKVLSSSSSTSSVSFFGCVGEDEFGAKSLESLQSVGVNTDHIQMRKEKATAIASVVIDEKGENQICVGSSANNSTNAKEWIEIVEKQKEKPAALLLQMEIPPSEVFAAVRYCSENGIISILNAAPADESIPTETLEMLNILIVNEHEVLQVRDSVLREGYAMSIPRIYSNGNTDGPELSTDVVAQDPRAVAHQLAQSFQLIVIVTLGEEGCAAILPVRPTENDASTGEERDAIDTIYSSALKNLKNEEKIVSAVGAGDAFVGAFCAYLVEKRDIHTCLRAASACGTLACLSNGARDGVPTRQDLDERMHDVELLGVWGKLGISEEALKCPAVDWCRLKKK</sequence>
<dbReference type="GO" id="GO:0005524">
    <property type="term" value="F:ATP binding"/>
    <property type="evidence" value="ECO:0007669"/>
    <property type="project" value="UniProtKB-UniRule"/>
</dbReference>
<proteinExistence type="inferred from homology"/>
<dbReference type="GO" id="GO:0005737">
    <property type="term" value="C:cytoplasm"/>
    <property type="evidence" value="ECO:0007669"/>
    <property type="project" value="UniProtKB-SubCell"/>
</dbReference>
<comment type="similarity">
    <text evidence="9">Belongs to the carbohydrate kinase PfkB family. Ribokinase subfamily.</text>
</comment>
<keyword evidence="4 9" id="KW-0418">Kinase</keyword>
<feature type="binding site" evidence="9">
    <location>
        <begin position="320"/>
        <end position="321"/>
    </location>
    <ligand>
        <name>ATP</name>
        <dbReference type="ChEBI" id="CHEBI:30616"/>
    </ligand>
</feature>
<dbReference type="GO" id="GO:0019303">
    <property type="term" value="P:D-ribose catabolic process"/>
    <property type="evidence" value="ECO:0007669"/>
    <property type="project" value="UniProtKB-UniRule"/>
</dbReference>
<dbReference type="EMBL" id="FO082268">
    <property type="protein sequence ID" value="CCO18679.1"/>
    <property type="molecule type" value="Genomic_DNA"/>
</dbReference>
<dbReference type="Gene3D" id="3.40.1190.20">
    <property type="match status" value="1"/>
</dbReference>